<dbReference type="OrthoDB" id="1809640at2"/>
<dbReference type="AlphaFoldDB" id="A0A098AYC4"/>
<evidence type="ECO:0000313" key="3">
    <source>
        <dbReference type="Proteomes" id="UP000054623"/>
    </source>
</evidence>
<sequence>MSKLYAIYTLTGNEERFLGQAYLTAKDLEAIEESFTGTPESEHYIALTDGDQVNVNAIDSIEEITDDGEE</sequence>
<evidence type="ECO:0008006" key="4">
    <source>
        <dbReference type="Google" id="ProtNLM"/>
    </source>
</evidence>
<dbReference type="Proteomes" id="UP000054623">
    <property type="component" value="Unassembled WGS sequence"/>
</dbReference>
<dbReference type="EMBL" id="LOCK01000028">
    <property type="protein sequence ID" value="KTE91006.1"/>
    <property type="molecule type" value="Genomic_DNA"/>
</dbReference>
<evidence type="ECO:0000313" key="1">
    <source>
        <dbReference type="EMBL" id="CDX01623.1"/>
    </source>
</evidence>
<evidence type="ECO:0000313" key="2">
    <source>
        <dbReference type="EMBL" id="KTE91006.1"/>
    </source>
</evidence>
<gene>
    <name evidence="2" type="ORF">AT727_05245</name>
    <name evidence="1" type="ORF">DPCES_1736</name>
</gene>
<reference evidence="1" key="1">
    <citation type="submission" date="2014-07" db="EMBL/GenBank/DDBJ databases">
        <authorList>
            <person name="Hornung V.Bastian."/>
        </authorList>
    </citation>
    <scope>NUCLEOTIDE SEQUENCE</scope>
    <source>
        <strain evidence="1">PCE-S</strain>
    </source>
</reference>
<protein>
    <recommendedName>
        <fullName evidence="4">Phage protein</fullName>
    </recommendedName>
</protein>
<organism evidence="1">
    <name type="scientific">Desulfitobacterium hafniense</name>
    <name type="common">Desulfitobacterium frappieri</name>
    <dbReference type="NCBI Taxonomy" id="49338"/>
    <lineage>
        <taxon>Bacteria</taxon>
        <taxon>Bacillati</taxon>
        <taxon>Bacillota</taxon>
        <taxon>Clostridia</taxon>
        <taxon>Eubacteriales</taxon>
        <taxon>Desulfitobacteriaceae</taxon>
        <taxon>Desulfitobacterium</taxon>
    </lineage>
</organism>
<dbReference type="PATRIC" id="fig|49338.4.peg.1866"/>
<dbReference type="EMBL" id="LK996017">
    <property type="protein sequence ID" value="CDX01623.1"/>
    <property type="molecule type" value="Genomic_DNA"/>
</dbReference>
<reference evidence="2 3" key="2">
    <citation type="submission" date="2015-12" db="EMBL/GenBank/DDBJ databases">
        <title>Draft Genome Sequence of Desulfitobacterium hafniense Strain DH, a Sulfate-reducing Bacterium Isolated from Paddy Soils.</title>
        <authorList>
            <person name="Bao P."/>
            <person name="Zhang X."/>
            <person name="Li G."/>
        </authorList>
    </citation>
    <scope>NUCLEOTIDE SEQUENCE [LARGE SCALE GENOMIC DNA]</scope>
    <source>
        <strain evidence="2 3">DH</strain>
    </source>
</reference>
<proteinExistence type="predicted"/>
<accession>A0A098AYC4</accession>
<name>A0A098AYC4_DESHA</name>